<feature type="non-terminal residue" evidence="2">
    <location>
        <position position="120"/>
    </location>
</feature>
<dbReference type="InterPro" id="IPR002625">
    <property type="entry name" value="Smr_dom"/>
</dbReference>
<evidence type="ECO:0000313" key="2">
    <source>
        <dbReference type="EMBL" id="KAJ7708929.1"/>
    </source>
</evidence>
<protein>
    <recommendedName>
        <fullName evidence="1">Smr domain-containing protein</fullName>
    </recommendedName>
</protein>
<dbReference type="InterPro" id="IPR036063">
    <property type="entry name" value="Smr_dom_sf"/>
</dbReference>
<name>A0AAD7GZR9_MYCRO</name>
<organism evidence="2 3">
    <name type="scientific">Mycena rosella</name>
    <name type="common">Pink bonnet</name>
    <name type="synonym">Agaricus rosellus</name>
    <dbReference type="NCBI Taxonomy" id="1033263"/>
    <lineage>
        <taxon>Eukaryota</taxon>
        <taxon>Fungi</taxon>
        <taxon>Dikarya</taxon>
        <taxon>Basidiomycota</taxon>
        <taxon>Agaricomycotina</taxon>
        <taxon>Agaricomycetes</taxon>
        <taxon>Agaricomycetidae</taxon>
        <taxon>Agaricales</taxon>
        <taxon>Marasmiineae</taxon>
        <taxon>Mycenaceae</taxon>
        <taxon>Mycena</taxon>
    </lineage>
</organism>
<dbReference type="AlphaFoldDB" id="A0AAD7GZR9"/>
<evidence type="ECO:0000259" key="1">
    <source>
        <dbReference type="PROSITE" id="PS50828"/>
    </source>
</evidence>
<dbReference type="InterPro" id="IPR052772">
    <property type="entry name" value="Endo/PolyKinase_Domain-Protein"/>
</dbReference>
<dbReference type="PANTHER" id="PTHR46535:SF1">
    <property type="entry name" value="NEDD4-BINDING PROTEIN 2"/>
    <property type="match status" value="1"/>
</dbReference>
<dbReference type="Proteomes" id="UP001221757">
    <property type="component" value="Unassembled WGS sequence"/>
</dbReference>
<accession>A0AAD7GZR9</accession>
<evidence type="ECO:0000313" key="3">
    <source>
        <dbReference type="Proteomes" id="UP001221757"/>
    </source>
</evidence>
<dbReference type="Pfam" id="PF01713">
    <property type="entry name" value="Smr"/>
    <property type="match status" value="1"/>
</dbReference>
<gene>
    <name evidence="2" type="ORF">B0H17DRAFT_916965</name>
</gene>
<dbReference type="EMBL" id="JARKIE010000003">
    <property type="protein sequence ID" value="KAJ7708929.1"/>
    <property type="molecule type" value="Genomic_DNA"/>
</dbReference>
<dbReference type="Gene3D" id="3.30.1370.110">
    <property type="match status" value="1"/>
</dbReference>
<comment type="caution">
    <text evidence="2">The sequence shown here is derived from an EMBL/GenBank/DDBJ whole genome shotgun (WGS) entry which is preliminary data.</text>
</comment>
<keyword evidence="3" id="KW-1185">Reference proteome</keyword>
<sequence>RGGEVAFYFAERAREFQEVARREALDAARAMVNAKRCVLVLTGDTVDLHGVTAAEAVVIVDEILEEGGWGASKPLKIITGRGAHSANQTSVLKPAVRRALEGAGWVVGAWDAGLSVRGRR</sequence>
<reference evidence="2" key="1">
    <citation type="submission" date="2023-03" db="EMBL/GenBank/DDBJ databases">
        <title>Massive genome expansion in bonnet fungi (Mycena s.s.) driven by repeated elements and novel gene families across ecological guilds.</title>
        <authorList>
            <consortium name="Lawrence Berkeley National Laboratory"/>
            <person name="Harder C.B."/>
            <person name="Miyauchi S."/>
            <person name="Viragh M."/>
            <person name="Kuo A."/>
            <person name="Thoen E."/>
            <person name="Andreopoulos B."/>
            <person name="Lu D."/>
            <person name="Skrede I."/>
            <person name="Drula E."/>
            <person name="Henrissat B."/>
            <person name="Morin E."/>
            <person name="Kohler A."/>
            <person name="Barry K."/>
            <person name="LaButti K."/>
            <person name="Morin E."/>
            <person name="Salamov A."/>
            <person name="Lipzen A."/>
            <person name="Mereny Z."/>
            <person name="Hegedus B."/>
            <person name="Baldrian P."/>
            <person name="Stursova M."/>
            <person name="Weitz H."/>
            <person name="Taylor A."/>
            <person name="Grigoriev I.V."/>
            <person name="Nagy L.G."/>
            <person name="Martin F."/>
            <person name="Kauserud H."/>
        </authorList>
    </citation>
    <scope>NUCLEOTIDE SEQUENCE</scope>
    <source>
        <strain evidence="2">CBHHK067</strain>
    </source>
</reference>
<dbReference type="SUPFAM" id="SSF160443">
    <property type="entry name" value="SMR domain-like"/>
    <property type="match status" value="1"/>
</dbReference>
<proteinExistence type="predicted"/>
<dbReference type="PROSITE" id="PS50828">
    <property type="entry name" value="SMR"/>
    <property type="match status" value="1"/>
</dbReference>
<dbReference type="GO" id="GO:0005634">
    <property type="term" value="C:nucleus"/>
    <property type="evidence" value="ECO:0007669"/>
    <property type="project" value="TreeGrafter"/>
</dbReference>
<dbReference type="SMART" id="SM00463">
    <property type="entry name" value="SMR"/>
    <property type="match status" value="1"/>
</dbReference>
<dbReference type="PANTHER" id="PTHR46535">
    <property type="entry name" value="NEDD4-BINDING PROTEIN 2"/>
    <property type="match status" value="1"/>
</dbReference>
<feature type="domain" description="Smr" evidence="1">
    <location>
        <begin position="46"/>
        <end position="120"/>
    </location>
</feature>
<dbReference type="GO" id="GO:0004519">
    <property type="term" value="F:endonuclease activity"/>
    <property type="evidence" value="ECO:0007669"/>
    <property type="project" value="TreeGrafter"/>
</dbReference>